<dbReference type="Gene3D" id="1.20.1050.10">
    <property type="match status" value="1"/>
</dbReference>
<dbReference type="InterPro" id="IPR036249">
    <property type="entry name" value="Thioredoxin-like_sf"/>
</dbReference>
<evidence type="ECO:0000256" key="1">
    <source>
        <dbReference type="ARBA" id="ARBA00011738"/>
    </source>
</evidence>
<dbReference type="FunFam" id="1.20.1050.10:FF:000007">
    <property type="entry name" value="Glutathione S-transferase 1-1"/>
    <property type="match status" value="1"/>
</dbReference>
<dbReference type="GeneID" id="117652434"/>
<dbReference type="Pfam" id="PF00043">
    <property type="entry name" value="GST_C"/>
    <property type="match status" value="1"/>
</dbReference>
<evidence type="ECO:0000259" key="4">
    <source>
        <dbReference type="PROSITE" id="PS50405"/>
    </source>
</evidence>
<dbReference type="AlphaFoldDB" id="A0A6P9A5J2"/>
<dbReference type="InterPro" id="IPR036282">
    <property type="entry name" value="Glutathione-S-Trfase_C_sf"/>
</dbReference>
<dbReference type="OrthoDB" id="2309723at2759"/>
<evidence type="ECO:0000313" key="5">
    <source>
        <dbReference type="Proteomes" id="UP000515158"/>
    </source>
</evidence>
<evidence type="ECO:0000313" key="7">
    <source>
        <dbReference type="RefSeq" id="XP_034253229.1"/>
    </source>
</evidence>
<dbReference type="RefSeq" id="XP_034253228.1">
    <property type="nucleotide sequence ID" value="XM_034397337.1"/>
</dbReference>
<dbReference type="Pfam" id="PF02798">
    <property type="entry name" value="GST_N"/>
    <property type="match status" value="1"/>
</dbReference>
<name>A0A6P9A5J2_THRPL</name>
<dbReference type="Proteomes" id="UP000515158">
    <property type="component" value="Unplaced"/>
</dbReference>
<dbReference type="GO" id="GO:0004364">
    <property type="term" value="F:glutathione transferase activity"/>
    <property type="evidence" value="ECO:0007669"/>
    <property type="project" value="TreeGrafter"/>
</dbReference>
<dbReference type="KEGG" id="tpal:117652434"/>
<dbReference type="PANTHER" id="PTHR43969:SF9">
    <property type="entry name" value="GLUTATHIONE S TRANSFERASE D10, ISOFORM A-RELATED"/>
    <property type="match status" value="1"/>
</dbReference>
<dbReference type="GO" id="GO:0006749">
    <property type="term" value="P:glutathione metabolic process"/>
    <property type="evidence" value="ECO:0007669"/>
    <property type="project" value="TreeGrafter"/>
</dbReference>
<keyword evidence="5" id="KW-1185">Reference proteome</keyword>
<accession>A0A6P9A5J2</accession>
<dbReference type="InterPro" id="IPR004046">
    <property type="entry name" value="GST_C"/>
</dbReference>
<evidence type="ECO:0000313" key="6">
    <source>
        <dbReference type="RefSeq" id="XP_034253228.1"/>
    </source>
</evidence>
<dbReference type="SUPFAM" id="SSF52833">
    <property type="entry name" value="Thioredoxin-like"/>
    <property type="match status" value="1"/>
</dbReference>
<sequence length="220" mass="24651">MAPIVYVDCMSPCSQSVALLQRAVPGLEAVTLTNVKLADGDCMKPEFVKKFPMHAVPALEDDGFYLWESHAICPYLMAAYAKDDKLYPKNDHKKRAKVDQWLHFSNSILYVRLRDMSEPIWRQQTKTVPDAKKERVAAALTDMETMMGNNKWLCGDEMTLADICAVCEVNASTALFGDISQFKVVTAWVERCRAAMAGFDDIVTKGNEGYKAALKFMMSS</sequence>
<evidence type="ECO:0000259" key="3">
    <source>
        <dbReference type="PROSITE" id="PS50404"/>
    </source>
</evidence>
<dbReference type="InterPro" id="IPR010987">
    <property type="entry name" value="Glutathione-S-Trfase_C-like"/>
</dbReference>
<dbReference type="SUPFAM" id="SSF47616">
    <property type="entry name" value="GST C-terminal domain-like"/>
    <property type="match status" value="1"/>
</dbReference>
<gene>
    <name evidence="6 7" type="primary">LOC117652434</name>
</gene>
<dbReference type="RefSeq" id="XP_034253229.1">
    <property type="nucleotide sequence ID" value="XM_034397338.1"/>
</dbReference>
<dbReference type="PROSITE" id="PS50405">
    <property type="entry name" value="GST_CTER"/>
    <property type="match status" value="1"/>
</dbReference>
<reference evidence="6 7" key="1">
    <citation type="submission" date="2025-04" db="UniProtKB">
        <authorList>
            <consortium name="RefSeq"/>
        </authorList>
    </citation>
    <scope>IDENTIFICATION</scope>
    <source>
        <tissue evidence="6 7">Total insect</tissue>
    </source>
</reference>
<evidence type="ECO:0000256" key="2">
    <source>
        <dbReference type="RuleBase" id="RU003494"/>
    </source>
</evidence>
<feature type="domain" description="GST C-terminal" evidence="4">
    <location>
        <begin position="91"/>
        <end position="216"/>
    </location>
</feature>
<dbReference type="InterPro" id="IPR040079">
    <property type="entry name" value="Glutathione_S-Trfase"/>
</dbReference>
<dbReference type="InterPro" id="IPR004045">
    <property type="entry name" value="Glutathione_S-Trfase_N"/>
</dbReference>
<feature type="domain" description="GST N-terminal" evidence="3">
    <location>
        <begin position="1"/>
        <end position="84"/>
    </location>
</feature>
<dbReference type="PANTHER" id="PTHR43969">
    <property type="entry name" value="GLUTATHIONE S TRANSFERASE D10, ISOFORM A-RELATED"/>
    <property type="match status" value="1"/>
</dbReference>
<dbReference type="SFLD" id="SFLDS00019">
    <property type="entry name" value="Glutathione_Transferase_(cytos"/>
    <property type="match status" value="1"/>
</dbReference>
<proteinExistence type="inferred from homology"/>
<protein>
    <submittedName>
        <fullName evidence="6 7">Glutathione S-transferase D7-like</fullName>
    </submittedName>
</protein>
<dbReference type="PROSITE" id="PS50404">
    <property type="entry name" value="GST_NTER"/>
    <property type="match status" value="1"/>
</dbReference>
<comment type="similarity">
    <text evidence="2">Belongs to the GST superfamily.</text>
</comment>
<dbReference type="CDD" id="cd03177">
    <property type="entry name" value="GST_C_Delta_Epsilon"/>
    <property type="match status" value="1"/>
</dbReference>
<dbReference type="Gene3D" id="3.40.30.10">
    <property type="entry name" value="Glutaredoxin"/>
    <property type="match status" value="1"/>
</dbReference>
<dbReference type="SFLD" id="SFLDG01153">
    <property type="entry name" value="Main.4:_Theta-like"/>
    <property type="match status" value="1"/>
</dbReference>
<organism evidence="6">
    <name type="scientific">Thrips palmi</name>
    <name type="common">Melon thrips</name>
    <dbReference type="NCBI Taxonomy" id="161013"/>
    <lineage>
        <taxon>Eukaryota</taxon>
        <taxon>Metazoa</taxon>
        <taxon>Ecdysozoa</taxon>
        <taxon>Arthropoda</taxon>
        <taxon>Hexapoda</taxon>
        <taxon>Insecta</taxon>
        <taxon>Pterygota</taxon>
        <taxon>Neoptera</taxon>
        <taxon>Paraneoptera</taxon>
        <taxon>Thysanoptera</taxon>
        <taxon>Terebrantia</taxon>
        <taxon>Thripoidea</taxon>
        <taxon>Thripidae</taxon>
        <taxon>Thrips</taxon>
    </lineage>
</organism>
<dbReference type="SFLD" id="SFLDG00358">
    <property type="entry name" value="Main_(cytGST)"/>
    <property type="match status" value="1"/>
</dbReference>
<comment type="subunit">
    <text evidence="1">Homodimer.</text>
</comment>